<organism evidence="4 5">
    <name type="scientific">Aquabacterium olei</name>
    <dbReference type="NCBI Taxonomy" id="1296669"/>
    <lineage>
        <taxon>Bacteria</taxon>
        <taxon>Pseudomonadati</taxon>
        <taxon>Pseudomonadota</taxon>
        <taxon>Betaproteobacteria</taxon>
        <taxon>Burkholderiales</taxon>
        <taxon>Aquabacterium</taxon>
    </lineage>
</organism>
<keyword evidence="5" id="KW-1185">Reference proteome</keyword>
<evidence type="ECO:0000256" key="2">
    <source>
        <dbReference type="ARBA" id="ARBA00022679"/>
    </source>
</evidence>
<dbReference type="EMBL" id="CP029210">
    <property type="protein sequence ID" value="AWI52952.1"/>
    <property type="molecule type" value="Genomic_DNA"/>
</dbReference>
<dbReference type="SUPFAM" id="SSF53756">
    <property type="entry name" value="UDP-Glycosyltransferase/glycogen phosphorylase"/>
    <property type="match status" value="1"/>
</dbReference>
<dbReference type="GO" id="GO:0008713">
    <property type="term" value="F:ADP-heptose-lipopolysaccharide heptosyltransferase activity"/>
    <property type="evidence" value="ECO:0007669"/>
    <property type="project" value="TreeGrafter"/>
</dbReference>
<dbReference type="PANTHER" id="PTHR30160:SF7">
    <property type="entry name" value="ADP-HEPTOSE--LPS HEPTOSYLTRANSFERASE 2"/>
    <property type="match status" value="1"/>
</dbReference>
<dbReference type="PANTHER" id="PTHR30160">
    <property type="entry name" value="TETRAACYLDISACCHARIDE 4'-KINASE-RELATED"/>
    <property type="match status" value="1"/>
</dbReference>
<dbReference type="Gene3D" id="3.40.50.2000">
    <property type="entry name" value="Glycogen Phosphorylase B"/>
    <property type="match status" value="2"/>
</dbReference>
<protein>
    <submittedName>
        <fullName evidence="4">Glycosyl transferase</fullName>
    </submittedName>
</protein>
<evidence type="ECO:0000313" key="4">
    <source>
        <dbReference type="EMBL" id="AWI52952.1"/>
    </source>
</evidence>
<sequence length="403" mass="42939">MPPPSTPSRLSAGALAALPTVRRIAVLRPNAIGDFVFALPALHALRASWPQARITLLGREWHRELLTGRPGPVDEVVVVPAMPGIGAPEDTPPDTPRTDDFLRAVRQARFDLAIQLYGGGRYTNPFVASLGAALTVGMQADDAPPLDRNLPYERWRNERLRLLEVVGLAGATPRELNPRLAVTAQDHAVLNDATALPHQPIVVLQPGATDERRRWPVERFAAVGRALAEAGAFLVINGSEAERPLTAQLASMLAVPHVDLAGRLPLAGLLALLQRARLLVSNDTGPLHLASALGCPSVGIYWAMNIITAAPLVQGRQRAILSMRLMCPVCGVENVRQRCPHQVSFVDDVGVDEVQVAAMAEWHAGPGGHTAPAPHARHDTTRAGATPAAGAELLDAQGVADQT</sequence>
<dbReference type="Pfam" id="PF01075">
    <property type="entry name" value="Glyco_transf_9"/>
    <property type="match status" value="1"/>
</dbReference>
<evidence type="ECO:0000256" key="1">
    <source>
        <dbReference type="ARBA" id="ARBA00022676"/>
    </source>
</evidence>
<dbReference type="GO" id="GO:0009244">
    <property type="term" value="P:lipopolysaccharide core region biosynthetic process"/>
    <property type="evidence" value="ECO:0007669"/>
    <property type="project" value="TreeGrafter"/>
</dbReference>
<dbReference type="GO" id="GO:0005829">
    <property type="term" value="C:cytosol"/>
    <property type="evidence" value="ECO:0007669"/>
    <property type="project" value="TreeGrafter"/>
</dbReference>
<keyword evidence="2 4" id="KW-0808">Transferase</keyword>
<name>A0A2U8FPG6_9BURK</name>
<dbReference type="KEGG" id="aon:DEH84_05560"/>
<keyword evidence="1" id="KW-0328">Glycosyltransferase</keyword>
<accession>A0A2U8FPG6</accession>
<proteinExistence type="predicted"/>
<gene>
    <name evidence="4" type="ORF">DEH84_05560</name>
</gene>
<evidence type="ECO:0000256" key="3">
    <source>
        <dbReference type="SAM" id="MobiDB-lite"/>
    </source>
</evidence>
<dbReference type="InterPro" id="IPR051199">
    <property type="entry name" value="LPS_LOS_Heptosyltrfase"/>
</dbReference>
<dbReference type="OrthoDB" id="9781892at2"/>
<dbReference type="InterPro" id="IPR002201">
    <property type="entry name" value="Glyco_trans_9"/>
</dbReference>
<dbReference type="CDD" id="cd03789">
    <property type="entry name" value="GT9_LPS_heptosyltransferase"/>
    <property type="match status" value="1"/>
</dbReference>
<evidence type="ECO:0000313" key="5">
    <source>
        <dbReference type="Proteomes" id="UP000244892"/>
    </source>
</evidence>
<feature type="region of interest" description="Disordered" evidence="3">
    <location>
        <begin position="364"/>
        <end position="384"/>
    </location>
</feature>
<dbReference type="Proteomes" id="UP000244892">
    <property type="component" value="Chromosome"/>
</dbReference>
<dbReference type="AlphaFoldDB" id="A0A2U8FPG6"/>
<reference evidence="4 5" key="1">
    <citation type="submission" date="2018-05" db="EMBL/GenBank/DDBJ databases">
        <title>complete genome sequence of Aquabacterium olei NBRC 110486.</title>
        <authorList>
            <person name="Tang B."/>
            <person name="Chang J."/>
            <person name="Zhang L."/>
            <person name="Yang H."/>
        </authorList>
    </citation>
    <scope>NUCLEOTIDE SEQUENCE [LARGE SCALE GENOMIC DNA]</scope>
    <source>
        <strain evidence="4 5">NBRC 110486</strain>
    </source>
</reference>